<dbReference type="Gene3D" id="1.10.10.10">
    <property type="entry name" value="Winged helix-like DNA-binding domain superfamily/Winged helix DNA-binding domain"/>
    <property type="match status" value="1"/>
</dbReference>
<evidence type="ECO:0000256" key="1">
    <source>
        <dbReference type="ARBA" id="ARBA00023125"/>
    </source>
</evidence>
<dbReference type="Proteomes" id="UP000245753">
    <property type="component" value="Unassembled WGS sequence"/>
</dbReference>
<evidence type="ECO:0000256" key="2">
    <source>
        <dbReference type="PROSITE-ProRule" id="PRU00169"/>
    </source>
</evidence>
<dbReference type="PROSITE" id="PS51755">
    <property type="entry name" value="OMPR_PHOB"/>
    <property type="match status" value="1"/>
</dbReference>
<dbReference type="AlphaFoldDB" id="A0A2U2MSY2"/>
<dbReference type="Gene3D" id="3.40.50.2300">
    <property type="match status" value="1"/>
</dbReference>
<keyword evidence="7" id="KW-1185">Reference proteome</keyword>
<dbReference type="PANTHER" id="PTHR48111">
    <property type="entry name" value="REGULATOR OF RPOS"/>
    <property type="match status" value="1"/>
</dbReference>
<dbReference type="PANTHER" id="PTHR48111:SF36">
    <property type="entry name" value="TRANSCRIPTIONAL REGULATORY PROTEIN CUTR"/>
    <property type="match status" value="1"/>
</dbReference>
<dbReference type="GO" id="GO:0000976">
    <property type="term" value="F:transcription cis-regulatory region binding"/>
    <property type="evidence" value="ECO:0007669"/>
    <property type="project" value="TreeGrafter"/>
</dbReference>
<evidence type="ECO:0000313" key="7">
    <source>
        <dbReference type="Proteomes" id="UP000245753"/>
    </source>
</evidence>
<dbReference type="GO" id="GO:0006355">
    <property type="term" value="P:regulation of DNA-templated transcription"/>
    <property type="evidence" value="ECO:0007669"/>
    <property type="project" value="InterPro"/>
</dbReference>
<dbReference type="Gene3D" id="6.10.250.690">
    <property type="match status" value="1"/>
</dbReference>
<proteinExistence type="predicted"/>
<dbReference type="GO" id="GO:0032993">
    <property type="term" value="C:protein-DNA complex"/>
    <property type="evidence" value="ECO:0007669"/>
    <property type="project" value="TreeGrafter"/>
</dbReference>
<organism evidence="6 7">
    <name type="scientific">Bifidobacterium catulorum</name>
    <dbReference type="NCBI Taxonomy" id="1630173"/>
    <lineage>
        <taxon>Bacteria</taxon>
        <taxon>Bacillati</taxon>
        <taxon>Actinomycetota</taxon>
        <taxon>Actinomycetes</taxon>
        <taxon>Bifidobacteriales</taxon>
        <taxon>Bifidobacteriaceae</taxon>
        <taxon>Bifidobacterium</taxon>
    </lineage>
</organism>
<dbReference type="Pfam" id="PF00072">
    <property type="entry name" value="Response_reg"/>
    <property type="match status" value="1"/>
</dbReference>
<dbReference type="CDD" id="cd00383">
    <property type="entry name" value="trans_reg_C"/>
    <property type="match status" value="1"/>
</dbReference>
<reference evidence="6 7" key="1">
    <citation type="journal article" date="2018" name="Int. J. Syst. Evol. Microbiol.">
        <title>Bifidobacterium catulorum sp. nov., a novel taxon from the faeces of the baby common marmoset (Callithrix jacchus).</title>
        <authorList>
            <person name="Modesto M."/>
            <person name="Michelini S."/>
            <person name="Oki K."/>
            <person name="Biavati B."/>
            <person name="Watanabe K."/>
            <person name="Mattarelli P."/>
        </authorList>
    </citation>
    <scope>NUCLEOTIDE SEQUENCE [LARGE SCALE GENOMIC DNA]</scope>
    <source>
        <strain evidence="6 7">MRM 8.19</strain>
    </source>
</reference>
<dbReference type="InterPro" id="IPR001867">
    <property type="entry name" value="OmpR/PhoB-type_DNA-bd"/>
</dbReference>
<evidence type="ECO:0000259" key="5">
    <source>
        <dbReference type="PROSITE" id="PS51755"/>
    </source>
</evidence>
<sequence>MPDDVTTASTDAISIDAAERLLLPVVLLVEDDSNLGAMTGEMLNERYRVDWAQTASEARERLGGARYDALIVDRRLPDGDGLDLIRLLRGSGISTPALVLTALSDVSDIVEGLDSGASDYLTKPFHFVELEARLRALLRGFHAQSSSIMIGDWLLKTATDVIEDPDGRAVSLTNTETKLLAALASSPDHVFDRGELMHGVFSDGSDTGTVDVYVSYVRGKTTKTIIETVRGRGYRIGAPRA</sequence>
<evidence type="ECO:0000313" key="6">
    <source>
        <dbReference type="EMBL" id="PWG59944.1"/>
    </source>
</evidence>
<dbReference type="InterPro" id="IPR039420">
    <property type="entry name" value="WalR-like"/>
</dbReference>
<name>A0A2U2MSY2_9BIFI</name>
<keyword evidence="1 3" id="KW-0238">DNA-binding</keyword>
<feature type="DNA-binding region" description="OmpR/PhoB-type" evidence="3">
    <location>
        <begin position="145"/>
        <end position="238"/>
    </location>
</feature>
<evidence type="ECO:0000256" key="3">
    <source>
        <dbReference type="PROSITE-ProRule" id="PRU01091"/>
    </source>
</evidence>
<dbReference type="SUPFAM" id="SSF52172">
    <property type="entry name" value="CheY-like"/>
    <property type="match status" value="1"/>
</dbReference>
<keyword evidence="2" id="KW-0597">Phosphoprotein</keyword>
<accession>A0A2U2MSY2</accession>
<dbReference type="SMART" id="SM00862">
    <property type="entry name" value="Trans_reg_C"/>
    <property type="match status" value="1"/>
</dbReference>
<dbReference type="EMBL" id="QFFN01000010">
    <property type="protein sequence ID" value="PWG59944.1"/>
    <property type="molecule type" value="Genomic_DNA"/>
</dbReference>
<feature type="domain" description="Response regulatory" evidence="4">
    <location>
        <begin position="25"/>
        <end position="138"/>
    </location>
</feature>
<dbReference type="InterPro" id="IPR011006">
    <property type="entry name" value="CheY-like_superfamily"/>
</dbReference>
<dbReference type="InterPro" id="IPR001789">
    <property type="entry name" value="Sig_transdc_resp-reg_receiver"/>
</dbReference>
<protein>
    <submittedName>
        <fullName evidence="6">DNA-binding response regulator</fullName>
    </submittedName>
</protein>
<gene>
    <name evidence="6" type="ORF">DF200_05100</name>
</gene>
<feature type="modified residue" description="4-aspartylphosphate" evidence="2">
    <location>
        <position position="73"/>
    </location>
</feature>
<feature type="domain" description="OmpR/PhoB-type" evidence="5">
    <location>
        <begin position="145"/>
        <end position="238"/>
    </location>
</feature>
<dbReference type="SMART" id="SM00448">
    <property type="entry name" value="REC"/>
    <property type="match status" value="1"/>
</dbReference>
<dbReference type="GO" id="GO:0005829">
    <property type="term" value="C:cytosol"/>
    <property type="evidence" value="ECO:0007669"/>
    <property type="project" value="TreeGrafter"/>
</dbReference>
<dbReference type="GO" id="GO:0000156">
    <property type="term" value="F:phosphorelay response regulator activity"/>
    <property type="evidence" value="ECO:0007669"/>
    <property type="project" value="TreeGrafter"/>
</dbReference>
<evidence type="ECO:0000259" key="4">
    <source>
        <dbReference type="PROSITE" id="PS50110"/>
    </source>
</evidence>
<dbReference type="InterPro" id="IPR036388">
    <property type="entry name" value="WH-like_DNA-bd_sf"/>
</dbReference>
<dbReference type="PROSITE" id="PS50110">
    <property type="entry name" value="RESPONSE_REGULATORY"/>
    <property type="match status" value="1"/>
</dbReference>
<dbReference type="OrthoDB" id="3197131at2"/>
<comment type="caution">
    <text evidence="6">The sequence shown here is derived from an EMBL/GenBank/DDBJ whole genome shotgun (WGS) entry which is preliminary data.</text>
</comment>
<dbReference type="Pfam" id="PF00486">
    <property type="entry name" value="Trans_reg_C"/>
    <property type="match status" value="1"/>
</dbReference>